<evidence type="ECO:0000313" key="9">
    <source>
        <dbReference type="Proteomes" id="UP000199488"/>
    </source>
</evidence>
<dbReference type="InterPro" id="IPR036388">
    <property type="entry name" value="WH-like_DNA-bd_sf"/>
</dbReference>
<evidence type="ECO:0000256" key="1">
    <source>
        <dbReference type="ARBA" id="ARBA00010641"/>
    </source>
</evidence>
<evidence type="ECO:0000256" key="3">
    <source>
        <dbReference type="ARBA" id="ARBA00023082"/>
    </source>
</evidence>
<keyword evidence="5" id="KW-0175">Coiled coil</keyword>
<evidence type="ECO:0000256" key="4">
    <source>
        <dbReference type="ARBA" id="ARBA00023163"/>
    </source>
</evidence>
<dbReference type="SUPFAM" id="SSF88659">
    <property type="entry name" value="Sigma3 and sigma4 domains of RNA polymerase sigma factors"/>
    <property type="match status" value="1"/>
</dbReference>
<dbReference type="EMBL" id="FNNC01000002">
    <property type="protein sequence ID" value="SDW37330.1"/>
    <property type="molecule type" value="Genomic_DNA"/>
</dbReference>
<dbReference type="Gene3D" id="1.10.10.10">
    <property type="entry name" value="Winged helix-like DNA-binding domain superfamily/Winged helix DNA-binding domain"/>
    <property type="match status" value="1"/>
</dbReference>
<dbReference type="Gene3D" id="1.10.1740.10">
    <property type="match status" value="1"/>
</dbReference>
<keyword evidence="2" id="KW-0805">Transcription regulation</keyword>
<comment type="similarity">
    <text evidence="1">Belongs to the sigma-70 factor family. ECF subfamily.</text>
</comment>
<feature type="domain" description="RNA polymerase sigma-70 region 2" evidence="6">
    <location>
        <begin position="24"/>
        <end position="93"/>
    </location>
</feature>
<evidence type="ECO:0000256" key="5">
    <source>
        <dbReference type="SAM" id="Coils"/>
    </source>
</evidence>
<evidence type="ECO:0000259" key="6">
    <source>
        <dbReference type="Pfam" id="PF04542"/>
    </source>
</evidence>
<evidence type="ECO:0000313" key="8">
    <source>
        <dbReference type="EMBL" id="SDW37330.1"/>
    </source>
</evidence>
<evidence type="ECO:0000256" key="2">
    <source>
        <dbReference type="ARBA" id="ARBA00023015"/>
    </source>
</evidence>
<dbReference type="Pfam" id="PF08281">
    <property type="entry name" value="Sigma70_r4_2"/>
    <property type="match status" value="1"/>
</dbReference>
<organism evidence="8 9">
    <name type="scientific">Marinococcus luteus</name>
    <dbReference type="NCBI Taxonomy" id="1122204"/>
    <lineage>
        <taxon>Bacteria</taxon>
        <taxon>Bacillati</taxon>
        <taxon>Bacillota</taxon>
        <taxon>Bacilli</taxon>
        <taxon>Bacillales</taxon>
        <taxon>Bacillaceae</taxon>
        <taxon>Marinococcus</taxon>
    </lineage>
</organism>
<dbReference type="InterPro" id="IPR013249">
    <property type="entry name" value="RNA_pol_sigma70_r4_t2"/>
</dbReference>
<dbReference type="GO" id="GO:0016987">
    <property type="term" value="F:sigma factor activity"/>
    <property type="evidence" value="ECO:0007669"/>
    <property type="project" value="UniProtKB-KW"/>
</dbReference>
<dbReference type="GO" id="GO:0003677">
    <property type="term" value="F:DNA binding"/>
    <property type="evidence" value="ECO:0007669"/>
    <property type="project" value="InterPro"/>
</dbReference>
<sequence>MSKLSDNDLYERIRERDREALEILYDRYERLLYSFAYRMTKDQQIAEEIMQDVFMKIWQGKGSAVYQKDKGSLSSWLLTITRNASIDAIRRKKPEVEWDPRDSKEEMTGVEEQVELKESNEELEQAIALLSEEQQKIVRLFYFQGLSQRKIAESCDIPLGTVKGRIRLALKKLKEHLSRERRVDYGE</sequence>
<dbReference type="GO" id="GO:0006352">
    <property type="term" value="P:DNA-templated transcription initiation"/>
    <property type="evidence" value="ECO:0007669"/>
    <property type="project" value="InterPro"/>
</dbReference>
<dbReference type="Proteomes" id="UP000199488">
    <property type="component" value="Unassembled WGS sequence"/>
</dbReference>
<dbReference type="SUPFAM" id="SSF88946">
    <property type="entry name" value="Sigma2 domain of RNA polymerase sigma factors"/>
    <property type="match status" value="1"/>
</dbReference>
<dbReference type="NCBIfam" id="TIGR02937">
    <property type="entry name" value="sigma70-ECF"/>
    <property type="match status" value="1"/>
</dbReference>
<dbReference type="CDD" id="cd06171">
    <property type="entry name" value="Sigma70_r4"/>
    <property type="match status" value="1"/>
</dbReference>
<evidence type="ECO:0000259" key="7">
    <source>
        <dbReference type="Pfam" id="PF08281"/>
    </source>
</evidence>
<proteinExistence type="inferred from homology"/>
<dbReference type="InterPro" id="IPR013324">
    <property type="entry name" value="RNA_pol_sigma_r3/r4-like"/>
</dbReference>
<name>A0A1H2T0J9_9BACI</name>
<dbReference type="STRING" id="1122204.SAMN05421781_1183"/>
<feature type="domain" description="RNA polymerase sigma factor 70 region 4 type 2" evidence="7">
    <location>
        <begin position="121"/>
        <end position="173"/>
    </location>
</feature>
<gene>
    <name evidence="8" type="ORF">SAMN05421781_1183</name>
</gene>
<protein>
    <submittedName>
        <fullName evidence="8">RNA polymerase sigma-70 factor, ECF subfamily</fullName>
    </submittedName>
</protein>
<dbReference type="PANTHER" id="PTHR43133:SF62">
    <property type="entry name" value="RNA POLYMERASE SIGMA FACTOR SIGZ"/>
    <property type="match status" value="1"/>
</dbReference>
<dbReference type="InterPro" id="IPR013325">
    <property type="entry name" value="RNA_pol_sigma_r2"/>
</dbReference>
<dbReference type="InterPro" id="IPR014284">
    <property type="entry name" value="RNA_pol_sigma-70_dom"/>
</dbReference>
<reference evidence="8 9" key="1">
    <citation type="submission" date="2016-10" db="EMBL/GenBank/DDBJ databases">
        <authorList>
            <person name="de Groot N.N."/>
        </authorList>
    </citation>
    <scope>NUCLEOTIDE SEQUENCE [LARGE SCALE GENOMIC DNA]</scope>
    <source>
        <strain evidence="8 9">DSM 23126</strain>
    </source>
</reference>
<dbReference type="OrthoDB" id="9784272at2"/>
<keyword evidence="3" id="KW-0731">Sigma factor</keyword>
<keyword evidence="4" id="KW-0804">Transcription</keyword>
<dbReference type="AlphaFoldDB" id="A0A1H2T0J9"/>
<dbReference type="Pfam" id="PF04542">
    <property type="entry name" value="Sigma70_r2"/>
    <property type="match status" value="1"/>
</dbReference>
<dbReference type="RefSeq" id="WP_091612398.1">
    <property type="nucleotide sequence ID" value="NZ_FNNC01000002.1"/>
</dbReference>
<feature type="coiled-coil region" evidence="5">
    <location>
        <begin position="113"/>
        <end position="140"/>
    </location>
</feature>
<dbReference type="PANTHER" id="PTHR43133">
    <property type="entry name" value="RNA POLYMERASE ECF-TYPE SIGMA FACTO"/>
    <property type="match status" value="1"/>
</dbReference>
<keyword evidence="9" id="KW-1185">Reference proteome</keyword>
<accession>A0A1H2T0J9</accession>
<dbReference type="InterPro" id="IPR039425">
    <property type="entry name" value="RNA_pol_sigma-70-like"/>
</dbReference>
<dbReference type="InterPro" id="IPR007627">
    <property type="entry name" value="RNA_pol_sigma70_r2"/>
</dbReference>